<dbReference type="InParanoid" id="A0A059DKE7"/>
<dbReference type="Gramene" id="KCW90869">
    <property type="protein sequence ID" value="KCW90869"/>
    <property type="gene ID" value="EUGRSUZ_A02918"/>
</dbReference>
<dbReference type="AlphaFoldDB" id="A0A059DKE7"/>
<name>A0A059DKE7_EUCGR</name>
<evidence type="ECO:0000313" key="1">
    <source>
        <dbReference type="EMBL" id="KCW90869.1"/>
    </source>
</evidence>
<organism evidence="1">
    <name type="scientific">Eucalyptus grandis</name>
    <name type="common">Flooded gum</name>
    <dbReference type="NCBI Taxonomy" id="71139"/>
    <lineage>
        <taxon>Eukaryota</taxon>
        <taxon>Viridiplantae</taxon>
        <taxon>Streptophyta</taxon>
        <taxon>Embryophyta</taxon>
        <taxon>Tracheophyta</taxon>
        <taxon>Spermatophyta</taxon>
        <taxon>Magnoliopsida</taxon>
        <taxon>eudicotyledons</taxon>
        <taxon>Gunneridae</taxon>
        <taxon>Pentapetalae</taxon>
        <taxon>rosids</taxon>
        <taxon>malvids</taxon>
        <taxon>Myrtales</taxon>
        <taxon>Myrtaceae</taxon>
        <taxon>Myrtoideae</taxon>
        <taxon>Eucalypteae</taxon>
        <taxon>Eucalyptus</taxon>
    </lineage>
</organism>
<protein>
    <submittedName>
        <fullName evidence="1">Uncharacterized protein</fullName>
    </submittedName>
</protein>
<dbReference type="EMBL" id="KK198753">
    <property type="protein sequence ID" value="KCW90869.1"/>
    <property type="molecule type" value="Genomic_DNA"/>
</dbReference>
<gene>
    <name evidence="1" type="ORF">EUGRSUZ_A02918</name>
</gene>
<accession>A0A059DKE7</accession>
<reference evidence="1" key="1">
    <citation type="submission" date="2013-07" db="EMBL/GenBank/DDBJ databases">
        <title>The genome of Eucalyptus grandis.</title>
        <authorList>
            <person name="Schmutz J."/>
            <person name="Hayes R."/>
            <person name="Myburg A."/>
            <person name="Tuskan G."/>
            <person name="Grattapaglia D."/>
            <person name="Rokhsar D.S."/>
        </authorList>
    </citation>
    <scope>NUCLEOTIDE SEQUENCE</scope>
    <source>
        <tissue evidence="1">Leaf extractions</tissue>
    </source>
</reference>
<sequence length="82" mass="9276">MHICIRRIYLLVQNRAERDVKYIGYKSDGSISLANNSSLILYIHRCAAIFNGGGGGMMFFMAPLFHATTDRGYELLDRTDKS</sequence>
<proteinExistence type="predicted"/>